<gene>
    <name evidence="6" type="ORF">DAEQUDRAFT_674274</name>
</gene>
<dbReference type="Proteomes" id="UP000076727">
    <property type="component" value="Unassembled WGS sequence"/>
</dbReference>
<dbReference type="OrthoDB" id="392571at2759"/>
<dbReference type="AlphaFoldDB" id="A0A165NCN9"/>
<feature type="region of interest" description="Disordered" evidence="5">
    <location>
        <begin position="753"/>
        <end position="823"/>
    </location>
</feature>
<sequence length="823" mass="91017">MPRENRKRGKKHKKTNDDDHYRQPSAVEPEPEVKEQQQAGPSWIVHRQLEEVNREAPFGYVDAEVKAYFRTVDLQIREWQEQGRPDVGGDEDTDPNEDRRLFFVAALTEMEGKEKQLATDPDCSSVLERMIHSMDDFVRRVFVDRLIGSFEQLATHRFASHVCQTMFGVASDTTYRESRGILPSPPEGAGDQGELRTLTQLVLDACDELLPSLSSLVLDPFASHVIRALLLLLAPDCFSPGACESAVRSKRSTAWKARQGSMKSVFAEQHEGAAAAPKAPKEFRRVAEQLVRALREQLGENEVRALAADKVASPVLQMLLEVEAEYGMAEEAGSLMDRAFVGMISSMQQDANAEHEPSDYLNTLLRDQTASHLLETLVRRAPARVFPALWATYFAGRLARLAVHPVANFVVQRALGRLGVDGLGAACAELVGGVAGKVVKAGRVGVMQALVDRAAAVHEHEGDVVQLVCAAFGLDIPTDISLVAPCILRASDIEDYKAALAAQTEQTAKHEANEGGERPRKRGRRDGNEEGAMEPKVQGALLLQSLLRLSSPHNELVLNSLQSLNIDELIEIAHHPISSRVLDVLLSSPTVSLKVKRRFVLGFMGRFHELVDDRIGSRVGERCWVVADGYMKEKIARSLLPHEHFLAGSFYGKFFARVLNLQLLKRDPDRWQDVQSGASASASASTIAHPTINAPAKLTQAQPAPKAVALQQEQTAENTSELPGKPKKRKRKLQQEDEIDALFEATLGRKVRKGELKSTESDEKGVRSEKDVRAKGAKLDGKAKRKTKRAEEEDKDLNDVLGAIRAAPKDDERRGKKAKRKDR</sequence>
<dbReference type="InterPro" id="IPR016024">
    <property type="entry name" value="ARM-type_fold"/>
</dbReference>
<keyword evidence="2" id="KW-0677">Repeat</keyword>
<proteinExistence type="predicted"/>
<keyword evidence="7" id="KW-1185">Reference proteome</keyword>
<feature type="compositionally biased region" description="Basic and acidic residues" evidence="5">
    <location>
        <begin position="753"/>
        <end position="782"/>
    </location>
</feature>
<dbReference type="InterPro" id="IPR001313">
    <property type="entry name" value="Pumilio_RNA-bd_rpt"/>
</dbReference>
<dbReference type="SUPFAM" id="SSF48371">
    <property type="entry name" value="ARM repeat"/>
    <property type="match status" value="2"/>
</dbReference>
<feature type="compositionally biased region" description="Polar residues" evidence="5">
    <location>
        <begin position="711"/>
        <end position="720"/>
    </location>
</feature>
<dbReference type="Pfam" id="PF22493">
    <property type="entry name" value="PUF_NOP9"/>
    <property type="match status" value="1"/>
</dbReference>
<dbReference type="GO" id="GO:0000056">
    <property type="term" value="P:ribosomal small subunit export from nucleus"/>
    <property type="evidence" value="ECO:0007669"/>
    <property type="project" value="TreeGrafter"/>
</dbReference>
<evidence type="ECO:0000256" key="1">
    <source>
        <dbReference type="ARBA" id="ARBA00016427"/>
    </source>
</evidence>
<dbReference type="STRING" id="1314783.A0A165NCN9"/>
<name>A0A165NCN9_9APHY</name>
<feature type="compositionally biased region" description="Basic residues" evidence="5">
    <location>
        <begin position="1"/>
        <end position="14"/>
    </location>
</feature>
<organism evidence="6 7">
    <name type="scientific">Daedalea quercina L-15889</name>
    <dbReference type="NCBI Taxonomy" id="1314783"/>
    <lineage>
        <taxon>Eukaryota</taxon>
        <taxon>Fungi</taxon>
        <taxon>Dikarya</taxon>
        <taxon>Basidiomycota</taxon>
        <taxon>Agaricomycotina</taxon>
        <taxon>Agaricomycetes</taxon>
        <taxon>Polyporales</taxon>
        <taxon>Fomitopsis</taxon>
    </lineage>
</organism>
<reference evidence="6 7" key="1">
    <citation type="journal article" date="2016" name="Mol. Biol. Evol.">
        <title>Comparative Genomics of Early-Diverging Mushroom-Forming Fungi Provides Insights into the Origins of Lignocellulose Decay Capabilities.</title>
        <authorList>
            <person name="Nagy L.G."/>
            <person name="Riley R."/>
            <person name="Tritt A."/>
            <person name="Adam C."/>
            <person name="Daum C."/>
            <person name="Floudas D."/>
            <person name="Sun H."/>
            <person name="Yadav J.S."/>
            <person name="Pangilinan J."/>
            <person name="Larsson K.H."/>
            <person name="Matsuura K."/>
            <person name="Barry K."/>
            <person name="Labutti K."/>
            <person name="Kuo R."/>
            <person name="Ohm R.A."/>
            <person name="Bhattacharya S.S."/>
            <person name="Shirouzu T."/>
            <person name="Yoshinaga Y."/>
            <person name="Martin F.M."/>
            <person name="Grigoriev I.V."/>
            <person name="Hibbett D.S."/>
        </authorList>
    </citation>
    <scope>NUCLEOTIDE SEQUENCE [LARGE SCALE GENOMIC DNA]</scope>
    <source>
        <strain evidence="6 7">L-15889</strain>
    </source>
</reference>
<dbReference type="EMBL" id="KV429083">
    <property type="protein sequence ID" value="KZT66809.1"/>
    <property type="molecule type" value="Genomic_DNA"/>
</dbReference>
<dbReference type="InterPro" id="IPR011989">
    <property type="entry name" value="ARM-like"/>
</dbReference>
<dbReference type="GO" id="GO:0000480">
    <property type="term" value="P:endonucleolytic cleavage in 5'-ETS of tricistronic rRNA transcript (SSU-rRNA, 5.8S rRNA, LSU-rRNA)"/>
    <property type="evidence" value="ECO:0007669"/>
    <property type="project" value="TreeGrafter"/>
</dbReference>
<protein>
    <recommendedName>
        <fullName evidence="1">Nucleolar protein 9</fullName>
    </recommendedName>
    <alternativeName>
        <fullName evidence="3 4">Pumilio domain-containing protein NOP9</fullName>
    </alternativeName>
</protein>
<evidence type="ECO:0000256" key="4">
    <source>
        <dbReference type="ARBA" id="ARBA00031929"/>
    </source>
</evidence>
<dbReference type="GO" id="GO:0030688">
    <property type="term" value="C:preribosome, small subunit precursor"/>
    <property type="evidence" value="ECO:0007669"/>
    <property type="project" value="TreeGrafter"/>
</dbReference>
<dbReference type="GO" id="GO:0000472">
    <property type="term" value="P:endonucleolytic cleavage to generate mature 5'-end of SSU-rRNA from (SSU-rRNA, 5.8S rRNA, LSU-rRNA)"/>
    <property type="evidence" value="ECO:0007669"/>
    <property type="project" value="TreeGrafter"/>
</dbReference>
<evidence type="ECO:0000256" key="2">
    <source>
        <dbReference type="ARBA" id="ARBA00022737"/>
    </source>
</evidence>
<evidence type="ECO:0000313" key="7">
    <source>
        <dbReference type="Proteomes" id="UP000076727"/>
    </source>
</evidence>
<dbReference type="PANTHER" id="PTHR13102">
    <property type="entry name" value="NUCLEOLAR PROTEIN 9"/>
    <property type="match status" value="1"/>
</dbReference>
<dbReference type="GO" id="GO:0003723">
    <property type="term" value="F:RNA binding"/>
    <property type="evidence" value="ECO:0007669"/>
    <property type="project" value="InterPro"/>
</dbReference>
<dbReference type="GO" id="GO:0030686">
    <property type="term" value="C:90S preribosome"/>
    <property type="evidence" value="ECO:0007669"/>
    <property type="project" value="TreeGrafter"/>
</dbReference>
<feature type="region of interest" description="Disordered" evidence="5">
    <location>
        <begin position="699"/>
        <end position="736"/>
    </location>
</feature>
<feature type="compositionally biased region" description="Basic and acidic residues" evidence="5">
    <location>
        <begin position="507"/>
        <end position="518"/>
    </location>
</feature>
<evidence type="ECO:0000256" key="5">
    <source>
        <dbReference type="SAM" id="MobiDB-lite"/>
    </source>
</evidence>
<dbReference type="SMART" id="SM00025">
    <property type="entry name" value="Pumilio"/>
    <property type="match status" value="7"/>
</dbReference>
<accession>A0A165NCN9</accession>
<feature type="region of interest" description="Disordered" evidence="5">
    <location>
        <begin position="504"/>
        <end position="533"/>
    </location>
</feature>
<dbReference type="Gene3D" id="1.25.10.10">
    <property type="entry name" value="Leucine-rich Repeat Variant"/>
    <property type="match status" value="2"/>
</dbReference>
<dbReference type="GO" id="GO:0005730">
    <property type="term" value="C:nucleolus"/>
    <property type="evidence" value="ECO:0007669"/>
    <property type="project" value="TreeGrafter"/>
</dbReference>
<feature type="region of interest" description="Disordered" evidence="5">
    <location>
        <begin position="1"/>
        <end position="41"/>
    </location>
</feature>
<dbReference type="InterPro" id="IPR040000">
    <property type="entry name" value="NOP9"/>
</dbReference>
<dbReference type="PANTHER" id="PTHR13102:SF0">
    <property type="entry name" value="NUCLEOLAR PROTEIN 9"/>
    <property type="match status" value="1"/>
</dbReference>
<dbReference type="GO" id="GO:0000447">
    <property type="term" value="P:endonucleolytic cleavage in ITS1 to separate SSU-rRNA from 5.8S rRNA and LSU-rRNA from tricistronic rRNA transcript (SSU-rRNA, 5.8S rRNA, LSU-rRNA)"/>
    <property type="evidence" value="ECO:0007669"/>
    <property type="project" value="TreeGrafter"/>
</dbReference>
<evidence type="ECO:0000313" key="6">
    <source>
        <dbReference type="EMBL" id="KZT66809.1"/>
    </source>
</evidence>
<evidence type="ECO:0000256" key="3">
    <source>
        <dbReference type="ARBA" id="ARBA00030932"/>
    </source>
</evidence>